<keyword evidence="1" id="KW-0732">Signal</keyword>
<organism evidence="2 3">
    <name type="scientific">Neotoma lepida</name>
    <name type="common">Desert woodrat</name>
    <dbReference type="NCBI Taxonomy" id="56216"/>
    <lineage>
        <taxon>Eukaryota</taxon>
        <taxon>Metazoa</taxon>
        <taxon>Chordata</taxon>
        <taxon>Craniata</taxon>
        <taxon>Vertebrata</taxon>
        <taxon>Euteleostomi</taxon>
        <taxon>Mammalia</taxon>
        <taxon>Eutheria</taxon>
        <taxon>Euarchontoglires</taxon>
        <taxon>Glires</taxon>
        <taxon>Rodentia</taxon>
        <taxon>Myomorpha</taxon>
        <taxon>Muroidea</taxon>
        <taxon>Cricetidae</taxon>
        <taxon>Neotominae</taxon>
        <taxon>Neotoma</taxon>
    </lineage>
</organism>
<feature type="signal peptide" evidence="1">
    <location>
        <begin position="1"/>
        <end position="20"/>
    </location>
</feature>
<dbReference type="PANTHER" id="PTHR14447">
    <property type="entry name" value="UROTENSIN 2"/>
    <property type="match status" value="1"/>
</dbReference>
<evidence type="ECO:0008006" key="4">
    <source>
        <dbReference type="Google" id="ProtNLM"/>
    </source>
</evidence>
<evidence type="ECO:0000256" key="1">
    <source>
        <dbReference type="SAM" id="SignalP"/>
    </source>
</evidence>
<feature type="chain" id="PRO_5008346230" description="Urotensin-2" evidence="1">
    <location>
        <begin position="21"/>
        <end position="97"/>
    </location>
</feature>
<dbReference type="STRING" id="56216.A0A1A6HAQ0"/>
<name>A0A1A6HAQ0_NEOLE</name>
<dbReference type="Proteomes" id="UP000092124">
    <property type="component" value="Unassembled WGS sequence"/>
</dbReference>
<proteinExistence type="predicted"/>
<comment type="caution">
    <text evidence="2">The sequence shown here is derived from an EMBL/GenBank/DDBJ whole genome shotgun (WGS) entry which is preliminary data.</text>
</comment>
<sequence>MDRLAFCCLFFIGLLNPLLSLPITDTGEKSLRLPALEEDAHLALEDLERTALLQTLRQTMGTEAGEGLREAGEGILGLAESEDSLRPHLSKQQVLGL</sequence>
<dbReference type="GO" id="GO:0005615">
    <property type="term" value="C:extracellular space"/>
    <property type="evidence" value="ECO:0007669"/>
    <property type="project" value="TreeGrafter"/>
</dbReference>
<dbReference type="GO" id="GO:0008217">
    <property type="term" value="P:regulation of blood pressure"/>
    <property type="evidence" value="ECO:0007669"/>
    <property type="project" value="TreeGrafter"/>
</dbReference>
<dbReference type="OrthoDB" id="8894951at2759"/>
<reference evidence="2 3" key="1">
    <citation type="submission" date="2016-06" db="EMBL/GenBank/DDBJ databases">
        <title>The Draft Genome Sequence and Annotation of the Desert Woodrat Neotoma lepida.</title>
        <authorList>
            <person name="Campbell M."/>
            <person name="Oakeson K.F."/>
            <person name="Yandell M."/>
            <person name="Halpert J.R."/>
            <person name="Dearing D."/>
        </authorList>
    </citation>
    <scope>NUCLEOTIDE SEQUENCE [LARGE SCALE GENOMIC DNA]</scope>
    <source>
        <strain evidence="2">417</strain>
        <tissue evidence="2">Liver</tissue>
    </source>
</reference>
<accession>A0A1A6HAQ0</accession>
<evidence type="ECO:0000313" key="2">
    <source>
        <dbReference type="EMBL" id="OBS74975.1"/>
    </source>
</evidence>
<dbReference type="EMBL" id="LZPO01044195">
    <property type="protein sequence ID" value="OBS74975.1"/>
    <property type="molecule type" value="Genomic_DNA"/>
</dbReference>
<evidence type="ECO:0000313" key="3">
    <source>
        <dbReference type="Proteomes" id="UP000092124"/>
    </source>
</evidence>
<dbReference type="PANTHER" id="PTHR14447:SF0">
    <property type="entry name" value="UROTENSIN-2"/>
    <property type="match status" value="1"/>
</dbReference>
<gene>
    <name evidence="2" type="ORF">A6R68_14487</name>
</gene>
<keyword evidence="3" id="KW-1185">Reference proteome</keyword>
<dbReference type="AlphaFoldDB" id="A0A1A6HAQ0"/>
<protein>
    <recommendedName>
        <fullName evidence="4">Urotensin-2</fullName>
    </recommendedName>
</protein>